<keyword evidence="2" id="KW-1185">Reference proteome</keyword>
<dbReference type="AlphaFoldDB" id="A0A060REJ3"/>
<dbReference type="Gene3D" id="3.40.50.300">
    <property type="entry name" value="P-loop containing nucleotide triphosphate hydrolases"/>
    <property type="match status" value="1"/>
</dbReference>
<reference evidence="1 2" key="1">
    <citation type="journal article" date="2015" name="Genome Announc.">
        <title>Complete Genome Sequence of the Novel Leech Symbiont Mucinivorans hirudinis M3T.</title>
        <authorList>
            <person name="Nelson M.C."/>
            <person name="Bomar L."/>
            <person name="Graf J."/>
        </authorList>
    </citation>
    <scope>NUCLEOTIDE SEQUENCE [LARGE SCALE GENOMIC DNA]</scope>
    <source>
        <strain evidence="2">M3</strain>
    </source>
</reference>
<accession>A0A060REJ3</accession>
<evidence type="ECO:0008006" key="3">
    <source>
        <dbReference type="Google" id="ProtNLM"/>
    </source>
</evidence>
<evidence type="ECO:0000313" key="2">
    <source>
        <dbReference type="Proteomes" id="UP000027616"/>
    </source>
</evidence>
<dbReference type="STRING" id="1433126.BN938_2665"/>
<dbReference type="KEGG" id="rbc:BN938_2665"/>
<gene>
    <name evidence="1" type="ORF">BN938_2665</name>
</gene>
<dbReference type="eggNOG" id="COG0467">
    <property type="taxonomic scope" value="Bacteria"/>
</dbReference>
<name>A0A060REJ3_9BACT</name>
<organism evidence="1 2">
    <name type="scientific">Mucinivorans hirudinis</name>
    <dbReference type="NCBI Taxonomy" id="1433126"/>
    <lineage>
        <taxon>Bacteria</taxon>
        <taxon>Pseudomonadati</taxon>
        <taxon>Bacteroidota</taxon>
        <taxon>Bacteroidia</taxon>
        <taxon>Bacteroidales</taxon>
        <taxon>Rikenellaceae</taxon>
        <taxon>Mucinivorans</taxon>
    </lineage>
</organism>
<protein>
    <recommendedName>
        <fullName evidence="3">Mobilization protein</fullName>
    </recommendedName>
</protein>
<dbReference type="InterPro" id="IPR027417">
    <property type="entry name" value="P-loop_NTPase"/>
</dbReference>
<dbReference type="HOGENOM" id="CLU_066811_0_0_10"/>
<sequence length="346" mass="39141">MEKSNQPNIPELLENSRLRVTDVCDMPPEILYVGDSVIGTLGNFSASTGKAKSKKTFNITAIVAAAMIGGTVLRYRANLPTDKSRILYVDTEQSPYHCIKVIQRILRLAALPLDFQPTSLEFLALRKHTPQTRIAIIEQAIYGTEHLGLVIIDGIRDLAYDINSPSESTNLITKLMQWTDERQIHIHTVLHQNKSDDNSRGHIGTELNNKAETILQIAKDSINKDMSIVSAVHIRAMEFEKFAFRINDDALPELAEDYVPDGEVAPKGFDYQELTSEQHRQALTETFRKKESLGYGELIEALKEGYGSIGYKYGRNKITTLKVFLSNKLMIVQEGKAYRFNHNFYY</sequence>
<evidence type="ECO:0000313" key="1">
    <source>
        <dbReference type="EMBL" id="CDN32734.1"/>
    </source>
</evidence>
<dbReference type="Proteomes" id="UP000027616">
    <property type="component" value="Chromosome I"/>
</dbReference>
<proteinExistence type="predicted"/>
<dbReference type="Pfam" id="PF13481">
    <property type="entry name" value="AAA_25"/>
    <property type="match status" value="1"/>
</dbReference>
<dbReference type="PATRIC" id="fig|1433126.3.peg.2638"/>
<dbReference type="OrthoDB" id="795326at2"/>
<dbReference type="EMBL" id="HG934468">
    <property type="protein sequence ID" value="CDN32734.1"/>
    <property type="molecule type" value="Genomic_DNA"/>
</dbReference>
<dbReference type="SUPFAM" id="SSF52540">
    <property type="entry name" value="P-loop containing nucleoside triphosphate hydrolases"/>
    <property type="match status" value="1"/>
</dbReference>